<dbReference type="InterPro" id="IPR033479">
    <property type="entry name" value="dCache_1"/>
</dbReference>
<feature type="transmembrane region" description="Helical" evidence="11">
    <location>
        <begin position="9"/>
        <end position="32"/>
    </location>
</feature>
<dbReference type="SMART" id="SM00283">
    <property type="entry name" value="MA"/>
    <property type="match status" value="1"/>
</dbReference>
<organism evidence="14 15">
    <name type="scientific">Desulfovibrio subterraneus</name>
    <dbReference type="NCBI Taxonomy" id="2718620"/>
    <lineage>
        <taxon>Bacteria</taxon>
        <taxon>Pseudomonadati</taxon>
        <taxon>Thermodesulfobacteriota</taxon>
        <taxon>Desulfovibrionia</taxon>
        <taxon>Desulfovibrionales</taxon>
        <taxon>Desulfovibrionaceae</taxon>
        <taxon>Desulfovibrio</taxon>
    </lineage>
</organism>
<dbReference type="Gene3D" id="1.10.287.950">
    <property type="entry name" value="Methyl-accepting chemotaxis protein"/>
    <property type="match status" value="1"/>
</dbReference>
<dbReference type="Gene3D" id="3.30.450.20">
    <property type="entry name" value="PAS domain"/>
    <property type="match status" value="1"/>
</dbReference>
<evidence type="ECO:0000256" key="4">
    <source>
        <dbReference type="ARBA" id="ARBA00022692"/>
    </source>
</evidence>
<dbReference type="GO" id="GO:0006935">
    <property type="term" value="P:chemotaxis"/>
    <property type="evidence" value="ECO:0007669"/>
    <property type="project" value="UniProtKB-KW"/>
</dbReference>
<evidence type="ECO:0000256" key="1">
    <source>
        <dbReference type="ARBA" id="ARBA00004651"/>
    </source>
</evidence>
<dbReference type="EMBL" id="BLVO01000012">
    <property type="protein sequence ID" value="GFM32689.1"/>
    <property type="molecule type" value="Genomic_DNA"/>
</dbReference>
<comment type="subcellular location">
    <subcellularLocation>
        <location evidence="1">Cell membrane</location>
        <topology evidence="1">Multi-pass membrane protein</topology>
    </subcellularLocation>
</comment>
<reference evidence="14 15" key="1">
    <citation type="submission" date="2020-05" db="EMBL/GenBank/DDBJ databases">
        <title>Draft genome sequence of Desulfovibrio sp. strain HN2T.</title>
        <authorList>
            <person name="Ueno A."/>
            <person name="Tamazawa S."/>
            <person name="Tamamura S."/>
            <person name="Murakami T."/>
            <person name="Kiyama T."/>
            <person name="Inomata H."/>
            <person name="Amano Y."/>
            <person name="Miyakawa K."/>
            <person name="Tamaki H."/>
            <person name="Naganuma T."/>
            <person name="Kaneko K."/>
        </authorList>
    </citation>
    <scope>NUCLEOTIDE SEQUENCE [LARGE SCALE GENOMIC DNA]</scope>
    <source>
        <strain evidence="14 15">HN2</strain>
    </source>
</reference>
<dbReference type="SMART" id="SM00304">
    <property type="entry name" value="HAMP"/>
    <property type="match status" value="1"/>
</dbReference>
<keyword evidence="15" id="KW-1185">Reference proteome</keyword>
<dbReference type="CDD" id="cd11386">
    <property type="entry name" value="MCP_signal"/>
    <property type="match status" value="1"/>
</dbReference>
<sequence>MKLGLRERILLPIIFCIVIGMGLASVLTYNLAKQAVQDAMNGQARQSAETLTRQIGAWVDDIHSSLANEAKWETYTNVMANGGSNPQEVEAANAKLLAYTKTSLYVSSIKFTNKDGLVLASDNPSQVGKLNVGDRDYFKKAMSGEPACSDAILSKATGKPVLVVAVPAKVNGQVTGILYGTVEMSGFTEQVVSPIKIGKQGFAFVIAKSGKMAAHPDKNAILTLDVNDYDWGRTILQQRNGVLEFTVDGLEKIVTFRHEDKTGWIIGVGAEMADIFASVADVRDTSMYITVGVILAIAVVIILIVRTIVGAIRTSVAFADTVAGGDLSGTLALHRTDELGTLADALRIMVGKLKEMIAVSERKTAEAEEESARARVATQQAEEARLKAENAKREGMLQAAAQLESIVQRVHASSGMLSDQIGEALRGSERQRERTAESATAMEEMNATVMEVARNASEAAEHAEDAQAKANEGSGVVDSVVEAISDVNNKSMALRESLGELGERAEGIGSVMGVISDIADQTNLLALNAAIEAARAGEAGRGFAVVADEVRKLAEKTMTATKEVHDAIKAIQEASRENIRGMEEASMSVGKSTELATIAGDSLKAIVDIVQANADQVRAIATASEEQSAASEEISRGAEEVNQIALETSDIMNRSSEAVEELSEMAQELQGLIEELKNS</sequence>
<dbReference type="InterPro" id="IPR029151">
    <property type="entry name" value="Sensor-like_sf"/>
</dbReference>
<evidence type="ECO:0000256" key="3">
    <source>
        <dbReference type="ARBA" id="ARBA00022500"/>
    </source>
</evidence>
<dbReference type="PANTHER" id="PTHR32089">
    <property type="entry name" value="METHYL-ACCEPTING CHEMOTAXIS PROTEIN MCPB"/>
    <property type="match status" value="1"/>
</dbReference>
<dbReference type="GO" id="GO:0007165">
    <property type="term" value="P:signal transduction"/>
    <property type="evidence" value="ECO:0007669"/>
    <property type="project" value="UniProtKB-KW"/>
</dbReference>
<evidence type="ECO:0000259" key="13">
    <source>
        <dbReference type="PROSITE" id="PS50885"/>
    </source>
</evidence>
<evidence type="ECO:0000259" key="12">
    <source>
        <dbReference type="PROSITE" id="PS50111"/>
    </source>
</evidence>
<dbReference type="InterPro" id="IPR004089">
    <property type="entry name" value="MCPsignal_dom"/>
</dbReference>
<keyword evidence="6 11" id="KW-0472">Membrane</keyword>
<dbReference type="InterPro" id="IPR003660">
    <property type="entry name" value="HAMP_dom"/>
</dbReference>
<keyword evidence="5 11" id="KW-1133">Transmembrane helix</keyword>
<keyword evidence="2" id="KW-1003">Cell membrane</keyword>
<dbReference type="CDD" id="cd06225">
    <property type="entry name" value="HAMP"/>
    <property type="match status" value="1"/>
</dbReference>
<feature type="coiled-coil region" evidence="10">
    <location>
        <begin position="652"/>
        <end position="679"/>
    </location>
</feature>
<dbReference type="Pfam" id="PF00672">
    <property type="entry name" value="HAMP"/>
    <property type="match status" value="1"/>
</dbReference>
<dbReference type="CDD" id="cd12914">
    <property type="entry name" value="PDC1_DGC_like"/>
    <property type="match status" value="1"/>
</dbReference>
<feature type="transmembrane region" description="Helical" evidence="11">
    <location>
        <begin position="287"/>
        <end position="305"/>
    </location>
</feature>
<dbReference type="Pfam" id="PF00015">
    <property type="entry name" value="MCPsignal"/>
    <property type="match status" value="1"/>
</dbReference>
<dbReference type="PROSITE" id="PS50885">
    <property type="entry name" value="HAMP"/>
    <property type="match status" value="1"/>
</dbReference>
<evidence type="ECO:0000256" key="8">
    <source>
        <dbReference type="ARBA" id="ARBA00029447"/>
    </source>
</evidence>
<keyword evidence="4 11" id="KW-0812">Transmembrane</keyword>
<dbReference type="Pfam" id="PF02743">
    <property type="entry name" value="dCache_1"/>
    <property type="match status" value="1"/>
</dbReference>
<evidence type="ECO:0000256" key="11">
    <source>
        <dbReference type="SAM" id="Phobius"/>
    </source>
</evidence>
<proteinExistence type="inferred from homology"/>
<keyword evidence="3" id="KW-0145">Chemotaxis</keyword>
<evidence type="ECO:0000313" key="15">
    <source>
        <dbReference type="Proteomes" id="UP000503840"/>
    </source>
</evidence>
<evidence type="ECO:0000256" key="5">
    <source>
        <dbReference type="ARBA" id="ARBA00022989"/>
    </source>
</evidence>
<accession>A0A7J0BG58</accession>
<dbReference type="Proteomes" id="UP000503840">
    <property type="component" value="Unassembled WGS sequence"/>
</dbReference>
<name>A0A7J0BG58_9BACT</name>
<keyword evidence="10" id="KW-0175">Coiled coil</keyword>
<evidence type="ECO:0000256" key="10">
    <source>
        <dbReference type="SAM" id="Coils"/>
    </source>
</evidence>
<dbReference type="SUPFAM" id="SSF58104">
    <property type="entry name" value="Methyl-accepting chemotaxis protein (MCP) signaling domain"/>
    <property type="match status" value="1"/>
</dbReference>
<dbReference type="PANTHER" id="PTHR32089:SF112">
    <property type="entry name" value="LYSOZYME-LIKE PROTEIN-RELATED"/>
    <property type="match status" value="1"/>
</dbReference>
<comment type="caution">
    <text evidence="14">The sequence shown here is derived from an EMBL/GenBank/DDBJ whole genome shotgun (WGS) entry which is preliminary data.</text>
</comment>
<dbReference type="AlphaFoldDB" id="A0A7J0BG58"/>
<dbReference type="GO" id="GO:0005886">
    <property type="term" value="C:plasma membrane"/>
    <property type="evidence" value="ECO:0007669"/>
    <property type="project" value="UniProtKB-SubCell"/>
</dbReference>
<dbReference type="RefSeq" id="WP_174404376.1">
    <property type="nucleotide sequence ID" value="NZ_BLVO01000012.1"/>
</dbReference>
<dbReference type="PROSITE" id="PS50111">
    <property type="entry name" value="CHEMOTAXIS_TRANSDUC_2"/>
    <property type="match status" value="1"/>
</dbReference>
<keyword evidence="7 9" id="KW-0807">Transducer</keyword>
<evidence type="ECO:0000256" key="6">
    <source>
        <dbReference type="ARBA" id="ARBA00023136"/>
    </source>
</evidence>
<evidence type="ECO:0000256" key="7">
    <source>
        <dbReference type="ARBA" id="ARBA00023224"/>
    </source>
</evidence>
<evidence type="ECO:0000313" key="14">
    <source>
        <dbReference type="EMBL" id="GFM32689.1"/>
    </source>
</evidence>
<dbReference type="FunFam" id="1.10.287.950:FF:000001">
    <property type="entry name" value="Methyl-accepting chemotaxis sensory transducer"/>
    <property type="match status" value="1"/>
</dbReference>
<evidence type="ECO:0000256" key="2">
    <source>
        <dbReference type="ARBA" id="ARBA00022475"/>
    </source>
</evidence>
<feature type="domain" description="HAMP" evidence="13">
    <location>
        <begin position="306"/>
        <end position="358"/>
    </location>
</feature>
<dbReference type="Gene3D" id="6.10.340.10">
    <property type="match status" value="1"/>
</dbReference>
<feature type="coiled-coil region" evidence="10">
    <location>
        <begin position="350"/>
        <end position="394"/>
    </location>
</feature>
<gene>
    <name evidence="14" type="ORF">DSM101010T_10540</name>
</gene>
<protein>
    <submittedName>
        <fullName evidence="14">Methyl-accepting chemotaxis protein</fullName>
    </submittedName>
</protein>
<comment type="similarity">
    <text evidence="8">Belongs to the methyl-accepting chemotaxis (MCP) protein family.</text>
</comment>
<evidence type="ECO:0000256" key="9">
    <source>
        <dbReference type="PROSITE-ProRule" id="PRU00284"/>
    </source>
</evidence>
<dbReference type="CDD" id="cd12912">
    <property type="entry name" value="PDC2_MCP_like"/>
    <property type="match status" value="1"/>
</dbReference>
<feature type="domain" description="Methyl-accepting transducer" evidence="12">
    <location>
        <begin position="406"/>
        <end position="642"/>
    </location>
</feature>
<dbReference type="SUPFAM" id="SSF103190">
    <property type="entry name" value="Sensory domain-like"/>
    <property type="match status" value="1"/>
</dbReference>